<organism evidence="2 3">
    <name type="scientific">Methyloglobulus morosus KoM1</name>
    <dbReference type="NCBI Taxonomy" id="1116472"/>
    <lineage>
        <taxon>Bacteria</taxon>
        <taxon>Pseudomonadati</taxon>
        <taxon>Pseudomonadota</taxon>
        <taxon>Gammaproteobacteria</taxon>
        <taxon>Methylococcales</taxon>
        <taxon>Methylococcaceae</taxon>
        <taxon>Methyloglobulus</taxon>
    </lineage>
</organism>
<dbReference type="STRING" id="1116472.MGMO_41c00070"/>
<dbReference type="EMBL" id="AYLO01000040">
    <property type="protein sequence ID" value="ESS72941.1"/>
    <property type="molecule type" value="Genomic_DNA"/>
</dbReference>
<reference evidence="2 3" key="1">
    <citation type="journal article" date="2013" name="Genome Announc.">
        <title>Draft Genome Sequence of the Methanotrophic Gammaproteobacterium Methyloglobulus morosus DSM 22980 Strain KoM1.</title>
        <authorList>
            <person name="Poehlein A."/>
            <person name="Deutzmann J.S."/>
            <person name="Daniel R."/>
            <person name="Simeonova D.D."/>
        </authorList>
    </citation>
    <scope>NUCLEOTIDE SEQUENCE [LARGE SCALE GENOMIC DNA]</scope>
    <source>
        <strain evidence="2 3">KoM1</strain>
    </source>
</reference>
<gene>
    <name evidence="2" type="ORF">MGMO_41c00070</name>
</gene>
<evidence type="ECO:0008006" key="4">
    <source>
        <dbReference type="Google" id="ProtNLM"/>
    </source>
</evidence>
<dbReference type="Proteomes" id="UP000017842">
    <property type="component" value="Unassembled WGS sequence"/>
</dbReference>
<evidence type="ECO:0000256" key="1">
    <source>
        <dbReference type="SAM" id="SignalP"/>
    </source>
</evidence>
<name>V5E066_9GAMM</name>
<keyword evidence="1" id="KW-0732">Signal</keyword>
<feature type="chain" id="PRO_5004731703" description="TRASH domain-containing protein" evidence="1">
    <location>
        <begin position="30"/>
        <end position="134"/>
    </location>
</feature>
<dbReference type="RefSeq" id="WP_023494010.1">
    <property type="nucleotide sequence ID" value="NZ_AYLO01000040.1"/>
</dbReference>
<sequence>MNSIFPTYRFASVLGLLLALIGVSLTAYAQGADPVQQLVKAKGVQKALPFSSLFQGRGDGVTTCPVTGEKITNKKFKADILGRTVLFCCHGCLKAAKQTPGKFIKATVAEQQSAVKSFLARATQAADEAEFCNE</sequence>
<comment type="caution">
    <text evidence="2">The sequence shown here is derived from an EMBL/GenBank/DDBJ whole genome shotgun (WGS) entry which is preliminary data.</text>
</comment>
<dbReference type="AlphaFoldDB" id="V5E066"/>
<protein>
    <recommendedName>
        <fullName evidence="4">TRASH domain-containing protein</fullName>
    </recommendedName>
</protein>
<evidence type="ECO:0000313" key="3">
    <source>
        <dbReference type="Proteomes" id="UP000017842"/>
    </source>
</evidence>
<accession>V5E066</accession>
<proteinExistence type="predicted"/>
<evidence type="ECO:0000313" key="2">
    <source>
        <dbReference type="EMBL" id="ESS72941.1"/>
    </source>
</evidence>
<dbReference type="OrthoDB" id="9815497at2"/>
<keyword evidence="3" id="KW-1185">Reference proteome</keyword>
<feature type="signal peptide" evidence="1">
    <location>
        <begin position="1"/>
        <end position="29"/>
    </location>
</feature>